<evidence type="ECO:0000259" key="2">
    <source>
        <dbReference type="Pfam" id="PF13443"/>
    </source>
</evidence>
<evidence type="ECO:0000313" key="5">
    <source>
        <dbReference type="EMBL" id="XBW06626.1"/>
    </source>
</evidence>
<dbReference type="EMBL" id="CP132970">
    <property type="protein sequence ID" value="XBW06507.1"/>
    <property type="molecule type" value="Genomic_DNA"/>
</dbReference>
<protein>
    <submittedName>
        <fullName evidence="5">Helix-turn-helix transcriptional regulator</fullName>
    </submittedName>
</protein>
<feature type="domain" description="HTH cro/C1-type" evidence="2">
    <location>
        <begin position="10"/>
        <end position="75"/>
    </location>
</feature>
<dbReference type="Pfam" id="PF13443">
    <property type="entry name" value="HTH_26"/>
    <property type="match status" value="1"/>
</dbReference>
<dbReference type="GO" id="GO:0003677">
    <property type="term" value="F:DNA binding"/>
    <property type="evidence" value="ECO:0007669"/>
    <property type="project" value="InterPro"/>
</dbReference>
<feature type="compositionally biased region" description="Basic residues" evidence="1">
    <location>
        <begin position="104"/>
        <end position="114"/>
    </location>
</feature>
<evidence type="ECO:0000256" key="1">
    <source>
        <dbReference type="SAM" id="MobiDB-lite"/>
    </source>
</evidence>
<dbReference type="KEGG" id="rhox:RBB84_12380"/>
<dbReference type="InterPro" id="IPR010982">
    <property type="entry name" value="Lambda_DNA-bd_dom_sf"/>
</dbReference>
<dbReference type="InterPro" id="IPR001387">
    <property type="entry name" value="Cro/C1-type_HTH"/>
</dbReference>
<accession>A0AAU7V2U4</accession>
<dbReference type="EMBL" id="CP132970">
    <property type="protein sequence ID" value="XBW06626.1"/>
    <property type="molecule type" value="Genomic_DNA"/>
</dbReference>
<name>A0AAU7V2U4_9NOCA</name>
<dbReference type="EMBL" id="CP132970">
    <property type="protein sequence ID" value="XBW03485.1"/>
    <property type="molecule type" value="Genomic_DNA"/>
</dbReference>
<dbReference type="KEGG" id="rhox:RBB84_11705"/>
<dbReference type="RefSeq" id="WP_039583914.1">
    <property type="nucleotide sequence ID" value="NZ_CP132970.1"/>
</dbReference>
<reference evidence="5" key="1">
    <citation type="submission" date="2023-08" db="EMBL/GenBank/DDBJ databases">
        <title>The novel hydrolase IpcH responsible for the initial isoprocarb degradation step in Rhodococcus sp. D-6.</title>
        <authorList>
            <person name="Zhu Q."/>
        </authorList>
    </citation>
    <scope>NUCLEOTIDE SEQUENCE</scope>
    <source>
        <strain evidence="5">D-6</strain>
    </source>
</reference>
<sequence>MNRRVEYSWRLREIMAARGLNNISELIPLLVERGIDLSPSQLYRMLGHRPDRMSLALLGALCDALDCSVEDLCQFRIEATPSRRATAAGGGGGGGVVDLNSTIRPKRARIRPAE</sequence>
<dbReference type="AlphaFoldDB" id="A0AAU7V2U4"/>
<dbReference type="SUPFAM" id="SSF47413">
    <property type="entry name" value="lambda repressor-like DNA-binding domains"/>
    <property type="match status" value="1"/>
</dbReference>
<feature type="region of interest" description="Disordered" evidence="1">
    <location>
        <begin position="84"/>
        <end position="114"/>
    </location>
</feature>
<gene>
    <name evidence="4" type="ORF">RBB84_11705</name>
    <name evidence="5" type="ORF">RBB84_12380</name>
    <name evidence="3" type="ORF">RBB84_19695</name>
</gene>
<proteinExistence type="predicted"/>
<evidence type="ECO:0000313" key="3">
    <source>
        <dbReference type="EMBL" id="XBW03485.1"/>
    </source>
</evidence>
<organism evidence="5">
    <name type="scientific">Rhodococcus sp. D-6</name>
    <dbReference type="NCBI Taxonomy" id="1387842"/>
    <lineage>
        <taxon>Bacteria</taxon>
        <taxon>Bacillati</taxon>
        <taxon>Actinomycetota</taxon>
        <taxon>Actinomycetes</taxon>
        <taxon>Mycobacteriales</taxon>
        <taxon>Nocardiaceae</taxon>
        <taxon>Rhodococcus</taxon>
    </lineage>
</organism>
<dbReference type="KEGG" id="rhox:RBB84_19695"/>
<evidence type="ECO:0000313" key="4">
    <source>
        <dbReference type="EMBL" id="XBW06507.1"/>
    </source>
</evidence>